<comment type="caution">
    <text evidence="2">The sequence shown here is derived from an EMBL/GenBank/DDBJ whole genome shotgun (WGS) entry which is preliminary data.</text>
</comment>
<name>A0AAD6VSZ5_9AGAR</name>
<feature type="region of interest" description="Disordered" evidence="1">
    <location>
        <begin position="474"/>
        <end position="514"/>
    </location>
</feature>
<protein>
    <submittedName>
        <fullName evidence="2">Uncharacterized protein</fullName>
    </submittedName>
</protein>
<feature type="compositionally biased region" description="Basic and acidic residues" evidence="1">
    <location>
        <begin position="477"/>
        <end position="488"/>
    </location>
</feature>
<feature type="region of interest" description="Disordered" evidence="1">
    <location>
        <begin position="254"/>
        <end position="316"/>
    </location>
</feature>
<gene>
    <name evidence="2" type="ORF">GGX14DRAFT_558735</name>
</gene>
<sequence>MPAPLVSLPDTRPVGGAWADVWAHTPRRDAGRRAGMGEAPYSGLETGWRQARRVRLWRRCRRQLRNQSADDPHGRAHIAKNDSSLPTSRKTCAISRYRRPPLAAFALARCPLRATLRPRLTGPDDGFTAYTAQWSMVSSRYIYLGIGLRLFGIPAPPSSPPTSFFGQIWAHVSLTNCLGREDKLALVRRLTMHEAATSRSPVTREDCRQPGCSTLDARRPLSPHRAHGARCCSRTAALPLPGARHVSHSVFSSTTISSGIPNRPPVAAATHNRRARAAPPLRALPSPPWARETRPAAHRSPPATSAPDSRRSPPATRCLPLHITPCALTRFSCRLSPLLAGFPLPLHAARRLPPTVARCPSGRRSLPACYALSAPSRYPSPPPAPARSPLTLLSRANITQGPFLAAPLATHTPPAARRPPRCEQSPENLGPRSASASRKGRDDAVNGRQRTQMTPYIQRTGTLRGNARLLHFLNTDIDSRSPHTERRTPAAQSLRRPNCLPPPAAAASSSLSANTLRRRVRDIPAPPAPHAVNATPISKLLHGNQPILFGAQSGARRRRCRARRSTAADTPRAAHARHLSLAIRHPPLLHMSCRALLMRSTSAPAGRVHWWLVVPFPSWRLPHAPATGCLPPASRHLPLATRRPPFAAHAWLVATFRCALAAHQLPLAVRYPLHATRRRPIPPPARRLPLPGSVRGTAFACLGPLLISRDFFTPARFLLPTSRCPLLVARFHCPFLPPAPTVRSMLSRPRCLLPALGLIAHRWVAREDDLIAHWLYAARLPAGASIKILCEITLGVWKFVRAVIVE</sequence>
<feature type="compositionally biased region" description="Low complexity" evidence="1">
    <location>
        <begin position="505"/>
        <end position="514"/>
    </location>
</feature>
<organism evidence="2 3">
    <name type="scientific">Mycena pura</name>
    <dbReference type="NCBI Taxonomy" id="153505"/>
    <lineage>
        <taxon>Eukaryota</taxon>
        <taxon>Fungi</taxon>
        <taxon>Dikarya</taxon>
        <taxon>Basidiomycota</taxon>
        <taxon>Agaricomycotina</taxon>
        <taxon>Agaricomycetes</taxon>
        <taxon>Agaricomycetidae</taxon>
        <taxon>Agaricales</taxon>
        <taxon>Marasmiineae</taxon>
        <taxon>Mycenaceae</taxon>
        <taxon>Mycena</taxon>
    </lineage>
</organism>
<dbReference type="Proteomes" id="UP001219525">
    <property type="component" value="Unassembled WGS sequence"/>
</dbReference>
<keyword evidence="3" id="KW-1185">Reference proteome</keyword>
<reference evidence="2" key="1">
    <citation type="submission" date="2023-03" db="EMBL/GenBank/DDBJ databases">
        <title>Massive genome expansion in bonnet fungi (Mycena s.s.) driven by repeated elements and novel gene families across ecological guilds.</title>
        <authorList>
            <consortium name="Lawrence Berkeley National Laboratory"/>
            <person name="Harder C.B."/>
            <person name="Miyauchi S."/>
            <person name="Viragh M."/>
            <person name="Kuo A."/>
            <person name="Thoen E."/>
            <person name="Andreopoulos B."/>
            <person name="Lu D."/>
            <person name="Skrede I."/>
            <person name="Drula E."/>
            <person name="Henrissat B."/>
            <person name="Morin E."/>
            <person name="Kohler A."/>
            <person name="Barry K."/>
            <person name="LaButti K."/>
            <person name="Morin E."/>
            <person name="Salamov A."/>
            <person name="Lipzen A."/>
            <person name="Mereny Z."/>
            <person name="Hegedus B."/>
            <person name="Baldrian P."/>
            <person name="Stursova M."/>
            <person name="Weitz H."/>
            <person name="Taylor A."/>
            <person name="Grigoriev I.V."/>
            <person name="Nagy L.G."/>
            <person name="Martin F."/>
            <person name="Kauserud H."/>
        </authorList>
    </citation>
    <scope>NUCLEOTIDE SEQUENCE</scope>
    <source>
        <strain evidence="2">9144</strain>
    </source>
</reference>
<feature type="compositionally biased region" description="Polar residues" evidence="1">
    <location>
        <begin position="448"/>
        <end position="462"/>
    </location>
</feature>
<proteinExistence type="predicted"/>
<evidence type="ECO:0000313" key="3">
    <source>
        <dbReference type="Proteomes" id="UP001219525"/>
    </source>
</evidence>
<dbReference type="AlphaFoldDB" id="A0AAD6VSZ5"/>
<accession>A0AAD6VSZ5</accession>
<evidence type="ECO:0000313" key="2">
    <source>
        <dbReference type="EMBL" id="KAJ7221235.1"/>
    </source>
</evidence>
<dbReference type="EMBL" id="JARJCW010000008">
    <property type="protein sequence ID" value="KAJ7221235.1"/>
    <property type="molecule type" value="Genomic_DNA"/>
</dbReference>
<feature type="region of interest" description="Disordered" evidence="1">
    <location>
        <begin position="409"/>
        <end position="462"/>
    </location>
</feature>
<evidence type="ECO:0000256" key="1">
    <source>
        <dbReference type="SAM" id="MobiDB-lite"/>
    </source>
</evidence>